<sequence length="129" mass="14044">MTEAGLVLETSAVVAYAEGNFSVGMKIAEVADRRLEIILPAVCLAEAYQQTGKNNSNYLDLLAELGNVTVTPVEHDMCNVLGGWTRIMETMGTAQAAMEAAARPVIPIMTNRGEMIHQILAREWPIIEL</sequence>
<dbReference type="Proteomes" id="UP001240236">
    <property type="component" value="Unassembled WGS sequence"/>
</dbReference>
<evidence type="ECO:0000313" key="2">
    <source>
        <dbReference type="Proteomes" id="UP001240236"/>
    </source>
</evidence>
<comment type="caution">
    <text evidence="1">The sequence shown here is derived from an EMBL/GenBank/DDBJ whole genome shotgun (WGS) entry which is preliminary data.</text>
</comment>
<accession>A0AAE3W0M5</accession>
<organism evidence="1 2">
    <name type="scientific">Catenuloplanes indicus</name>
    <dbReference type="NCBI Taxonomy" id="137267"/>
    <lineage>
        <taxon>Bacteria</taxon>
        <taxon>Bacillati</taxon>
        <taxon>Actinomycetota</taxon>
        <taxon>Actinomycetes</taxon>
        <taxon>Micromonosporales</taxon>
        <taxon>Micromonosporaceae</taxon>
        <taxon>Catenuloplanes</taxon>
    </lineage>
</organism>
<name>A0AAE3W0M5_9ACTN</name>
<evidence type="ECO:0000313" key="1">
    <source>
        <dbReference type="EMBL" id="MDQ0366415.1"/>
    </source>
</evidence>
<keyword evidence="2" id="KW-1185">Reference proteome</keyword>
<dbReference type="RefSeq" id="WP_307239725.1">
    <property type="nucleotide sequence ID" value="NZ_JAUSUZ010000001.1"/>
</dbReference>
<dbReference type="EMBL" id="JAUSUZ010000001">
    <property type="protein sequence ID" value="MDQ0366415.1"/>
    <property type="molecule type" value="Genomic_DNA"/>
</dbReference>
<dbReference type="AlphaFoldDB" id="A0AAE3W0M5"/>
<gene>
    <name evidence="1" type="ORF">J2S42_003084</name>
</gene>
<protein>
    <recommendedName>
        <fullName evidence="3">PIN domain-containing protein</fullName>
    </recommendedName>
</protein>
<evidence type="ECO:0008006" key="3">
    <source>
        <dbReference type="Google" id="ProtNLM"/>
    </source>
</evidence>
<reference evidence="1 2" key="1">
    <citation type="submission" date="2023-07" db="EMBL/GenBank/DDBJ databases">
        <title>Sequencing the genomes of 1000 actinobacteria strains.</title>
        <authorList>
            <person name="Klenk H.-P."/>
        </authorList>
    </citation>
    <scope>NUCLEOTIDE SEQUENCE [LARGE SCALE GENOMIC DNA]</scope>
    <source>
        <strain evidence="1 2">DSM 44709</strain>
    </source>
</reference>
<proteinExistence type="predicted"/>